<feature type="region of interest" description="Disordered" evidence="1">
    <location>
        <begin position="219"/>
        <end position="239"/>
    </location>
</feature>
<feature type="region of interest" description="Disordered" evidence="1">
    <location>
        <begin position="425"/>
        <end position="457"/>
    </location>
</feature>
<reference evidence="2 3" key="1">
    <citation type="submission" date="2020-09" db="EMBL/GenBank/DDBJ databases">
        <title>De no assembly of potato wild relative species, Solanum commersonii.</title>
        <authorList>
            <person name="Cho K."/>
        </authorList>
    </citation>
    <scope>NUCLEOTIDE SEQUENCE [LARGE SCALE GENOMIC DNA]</scope>
    <source>
        <strain evidence="2">LZ3.2</strain>
        <tissue evidence="2">Leaf</tissue>
    </source>
</reference>
<evidence type="ECO:0000313" key="3">
    <source>
        <dbReference type="Proteomes" id="UP000824120"/>
    </source>
</evidence>
<feature type="compositionally biased region" description="Basic residues" evidence="1">
    <location>
        <begin position="31"/>
        <end position="41"/>
    </location>
</feature>
<feature type="region of interest" description="Disordered" evidence="1">
    <location>
        <begin position="1"/>
        <end position="41"/>
    </location>
</feature>
<dbReference type="AlphaFoldDB" id="A0A9J5Y7V3"/>
<dbReference type="EMBL" id="JACXVP010000007">
    <property type="protein sequence ID" value="KAG5595348.1"/>
    <property type="molecule type" value="Genomic_DNA"/>
</dbReference>
<evidence type="ECO:0000313" key="2">
    <source>
        <dbReference type="EMBL" id="KAG5595348.1"/>
    </source>
</evidence>
<evidence type="ECO:0000256" key="1">
    <source>
        <dbReference type="SAM" id="MobiDB-lite"/>
    </source>
</evidence>
<evidence type="ECO:0008006" key="4">
    <source>
        <dbReference type="Google" id="ProtNLM"/>
    </source>
</evidence>
<dbReference type="Proteomes" id="UP000824120">
    <property type="component" value="Chromosome 7"/>
</dbReference>
<feature type="compositionally biased region" description="Low complexity" evidence="1">
    <location>
        <begin position="435"/>
        <end position="447"/>
    </location>
</feature>
<organism evidence="2 3">
    <name type="scientific">Solanum commersonii</name>
    <name type="common">Commerson's wild potato</name>
    <name type="synonym">Commerson's nightshade</name>
    <dbReference type="NCBI Taxonomy" id="4109"/>
    <lineage>
        <taxon>Eukaryota</taxon>
        <taxon>Viridiplantae</taxon>
        <taxon>Streptophyta</taxon>
        <taxon>Embryophyta</taxon>
        <taxon>Tracheophyta</taxon>
        <taxon>Spermatophyta</taxon>
        <taxon>Magnoliopsida</taxon>
        <taxon>eudicotyledons</taxon>
        <taxon>Gunneridae</taxon>
        <taxon>Pentapetalae</taxon>
        <taxon>asterids</taxon>
        <taxon>lamiids</taxon>
        <taxon>Solanales</taxon>
        <taxon>Solanaceae</taxon>
        <taxon>Solanoideae</taxon>
        <taxon>Solaneae</taxon>
        <taxon>Solanum</taxon>
    </lineage>
</organism>
<feature type="compositionally biased region" description="Polar residues" evidence="1">
    <location>
        <begin position="220"/>
        <end position="233"/>
    </location>
</feature>
<proteinExistence type="predicted"/>
<protein>
    <recommendedName>
        <fullName evidence="4">DUF659 domain-containing protein</fullName>
    </recommendedName>
</protein>
<keyword evidence="3" id="KW-1185">Reference proteome</keyword>
<accession>A0A9J5Y7V3</accession>
<dbReference type="PANTHER" id="PTHR32166:SF74">
    <property type="entry name" value="OS05G0256350 PROTEIN"/>
    <property type="match status" value="1"/>
</dbReference>
<sequence length="553" mass="62760">MAKRTRSTDNSPTEMGTWGPQGLAQVAKGSTPHHAKRSPVFKWRRVEGRAHYPPSLEGCDWSKGRVTDGFLGKVTNMKRLDQVVMELKEHLVSNRESGRETTPMQQDGPSAATLSEERIHRPMSPTSYNTHNSNFSRWPRMEQYLQPATWTENVMAMVERFGTGFDDPMEEIKEDQAGGEHKGAYKSARLEEAYIAATRQPTGLQSFNSSRRINDHRMQSKQGLLPTSSTSYSGPHKGVNRKTLSMEEMNDRRATGLCYFCDEKYVFGHKCKNVKQLYLLEIEEQEGMEEVHTTSLIELVKQLGCQIKYIRPERVAAAIGNDMQVNKMCTISWLLQGAKFSTDFLLLPLSSCGVRRREPDYNELGSWLKSQRGATEKASALAVEVRSGLKEKFKTQMNHEASMVNVLDDDEMDDDEVEVNMPMGLPQNVKKKSSSSESGSSTNSNVKGPINLYFSQKPNENRKCGPIDLESSRKILRDPGLPFNCVNYTKSFGEFIEAVGQYGPRMKPPTYHEEVEKPNKIVEEHEVHWKTYGCSIMMDKWTTRNGKMVINVW</sequence>
<gene>
    <name evidence="2" type="ORF">H5410_036580</name>
</gene>
<dbReference type="OrthoDB" id="1288173at2759"/>
<dbReference type="PANTHER" id="PTHR32166">
    <property type="entry name" value="OSJNBA0013A04.12 PROTEIN"/>
    <property type="match status" value="1"/>
</dbReference>
<comment type="caution">
    <text evidence="2">The sequence shown here is derived from an EMBL/GenBank/DDBJ whole genome shotgun (WGS) entry which is preliminary data.</text>
</comment>
<name>A0A9J5Y7V3_SOLCO</name>